<dbReference type="Proteomes" id="UP000325517">
    <property type="component" value="Chromosome"/>
</dbReference>
<comment type="catalytic activity">
    <reaction evidence="9">
        <text>adenosine + H2O + H(+) = inosine + NH4(+)</text>
        <dbReference type="Rhea" id="RHEA:24408"/>
        <dbReference type="ChEBI" id="CHEBI:15377"/>
        <dbReference type="ChEBI" id="CHEBI:15378"/>
        <dbReference type="ChEBI" id="CHEBI:16335"/>
        <dbReference type="ChEBI" id="CHEBI:17596"/>
        <dbReference type="ChEBI" id="CHEBI:28938"/>
        <dbReference type="EC" id="3.5.4.4"/>
    </reaction>
    <physiologicalReaction direction="left-to-right" evidence="9">
        <dbReference type="Rhea" id="RHEA:24409"/>
    </physiologicalReaction>
</comment>
<evidence type="ECO:0000256" key="3">
    <source>
        <dbReference type="ARBA" id="ARBA00003215"/>
    </source>
</evidence>
<keyword evidence="7" id="KW-0378">Hydrolase</keyword>
<dbReference type="PANTHER" id="PTHR30616">
    <property type="entry name" value="UNCHARACTERIZED PROTEIN YFIH"/>
    <property type="match status" value="1"/>
</dbReference>
<evidence type="ECO:0000256" key="5">
    <source>
        <dbReference type="ARBA" id="ARBA00022679"/>
    </source>
</evidence>
<comment type="cofactor">
    <cofactor evidence="2">
        <name>Zn(2+)</name>
        <dbReference type="ChEBI" id="CHEBI:29105"/>
    </cofactor>
</comment>
<dbReference type="GO" id="GO:0005507">
    <property type="term" value="F:copper ion binding"/>
    <property type="evidence" value="ECO:0007669"/>
    <property type="project" value="TreeGrafter"/>
</dbReference>
<evidence type="ECO:0000256" key="9">
    <source>
        <dbReference type="ARBA" id="ARBA00047989"/>
    </source>
</evidence>
<dbReference type="CDD" id="cd16833">
    <property type="entry name" value="YfiH"/>
    <property type="match status" value="1"/>
</dbReference>
<name>A0A5J6SQL4_9BACI</name>
<dbReference type="GO" id="GO:0016787">
    <property type="term" value="F:hydrolase activity"/>
    <property type="evidence" value="ECO:0007669"/>
    <property type="project" value="UniProtKB-KW"/>
</dbReference>
<evidence type="ECO:0000256" key="10">
    <source>
        <dbReference type="ARBA" id="ARBA00048968"/>
    </source>
</evidence>
<dbReference type="Pfam" id="PF02578">
    <property type="entry name" value="Cu-oxidase_4"/>
    <property type="match status" value="1"/>
</dbReference>
<gene>
    <name evidence="13" type="primary">pgeF</name>
    <name evidence="13" type="ORF">PB01_06185</name>
</gene>
<evidence type="ECO:0000256" key="12">
    <source>
        <dbReference type="RuleBase" id="RU361274"/>
    </source>
</evidence>
<dbReference type="RefSeq" id="WP_151699388.1">
    <property type="nucleotide sequence ID" value="NZ_CP031223.1"/>
</dbReference>
<evidence type="ECO:0000256" key="11">
    <source>
        <dbReference type="ARBA" id="ARBA00049893"/>
    </source>
</evidence>
<comment type="similarity">
    <text evidence="4 12">Belongs to the purine nucleoside phosphorylase YfiH/LACC1 family.</text>
</comment>
<dbReference type="InterPro" id="IPR003730">
    <property type="entry name" value="Cu_polyphenol_OxRdtase"/>
</dbReference>
<evidence type="ECO:0000313" key="13">
    <source>
        <dbReference type="EMBL" id="QFF98447.1"/>
    </source>
</evidence>
<evidence type="ECO:0000256" key="8">
    <source>
        <dbReference type="ARBA" id="ARBA00022833"/>
    </source>
</evidence>
<evidence type="ECO:0000256" key="4">
    <source>
        <dbReference type="ARBA" id="ARBA00007353"/>
    </source>
</evidence>
<dbReference type="GO" id="GO:0017061">
    <property type="term" value="F:S-methyl-5-thioadenosine phosphorylase activity"/>
    <property type="evidence" value="ECO:0007669"/>
    <property type="project" value="UniProtKB-EC"/>
</dbReference>
<dbReference type="NCBIfam" id="TIGR00726">
    <property type="entry name" value="peptidoglycan editing factor PgeF"/>
    <property type="match status" value="1"/>
</dbReference>
<comment type="catalytic activity">
    <reaction evidence="1">
        <text>inosine + phosphate = alpha-D-ribose 1-phosphate + hypoxanthine</text>
        <dbReference type="Rhea" id="RHEA:27646"/>
        <dbReference type="ChEBI" id="CHEBI:17368"/>
        <dbReference type="ChEBI" id="CHEBI:17596"/>
        <dbReference type="ChEBI" id="CHEBI:43474"/>
        <dbReference type="ChEBI" id="CHEBI:57720"/>
        <dbReference type="EC" id="2.4.2.1"/>
    </reaction>
    <physiologicalReaction direction="left-to-right" evidence="1">
        <dbReference type="Rhea" id="RHEA:27647"/>
    </physiologicalReaction>
</comment>
<dbReference type="SUPFAM" id="SSF64438">
    <property type="entry name" value="CNF1/YfiH-like putative cysteine hydrolases"/>
    <property type="match status" value="1"/>
</dbReference>
<dbReference type="AlphaFoldDB" id="A0A5J6SQL4"/>
<comment type="catalytic activity">
    <reaction evidence="11">
        <text>S-methyl-5'-thioadenosine + phosphate = 5-(methylsulfanyl)-alpha-D-ribose 1-phosphate + adenine</text>
        <dbReference type="Rhea" id="RHEA:11852"/>
        <dbReference type="ChEBI" id="CHEBI:16708"/>
        <dbReference type="ChEBI" id="CHEBI:17509"/>
        <dbReference type="ChEBI" id="CHEBI:43474"/>
        <dbReference type="ChEBI" id="CHEBI:58533"/>
        <dbReference type="EC" id="2.4.2.28"/>
    </reaction>
    <physiologicalReaction direction="left-to-right" evidence="11">
        <dbReference type="Rhea" id="RHEA:11853"/>
    </physiologicalReaction>
</comment>
<dbReference type="KEGG" id="psyo:PB01_06185"/>
<proteinExistence type="inferred from homology"/>
<dbReference type="InterPro" id="IPR038371">
    <property type="entry name" value="Cu_polyphenol_OxRdtase_sf"/>
</dbReference>
<evidence type="ECO:0000256" key="1">
    <source>
        <dbReference type="ARBA" id="ARBA00000553"/>
    </source>
</evidence>
<protein>
    <recommendedName>
        <fullName evidence="12">Purine nucleoside phosphorylase</fullName>
    </recommendedName>
</protein>
<evidence type="ECO:0000256" key="2">
    <source>
        <dbReference type="ARBA" id="ARBA00001947"/>
    </source>
</evidence>
<dbReference type="OrthoDB" id="4279at2"/>
<comment type="function">
    <text evidence="3">Purine nucleoside enzyme that catalyzes the phosphorolysis of adenosine and inosine nucleosides, yielding D-ribose 1-phosphate and the respective free bases, adenine and hypoxanthine. Also catalyzes the phosphorolysis of S-methyl-5'-thioadenosine into adenine and S-methyl-5-thio-alpha-D-ribose 1-phosphate. Also has adenosine deaminase activity.</text>
</comment>
<dbReference type="PANTHER" id="PTHR30616:SF2">
    <property type="entry name" value="PURINE NUCLEOSIDE PHOSPHORYLASE LACC1"/>
    <property type="match status" value="1"/>
</dbReference>
<reference evidence="13 14" key="1">
    <citation type="submission" date="2018-07" db="EMBL/GenBank/DDBJ databases">
        <title>Complete genome sequence of Psychrobacillus sp. PB01, isolated from iceberg, and comparative genome analysis of Psychrobacillus strains.</title>
        <authorList>
            <person name="Lee P.C."/>
        </authorList>
    </citation>
    <scope>NUCLEOTIDE SEQUENCE [LARGE SCALE GENOMIC DNA]</scope>
    <source>
        <strain evidence="13 14">PB01</strain>
    </source>
</reference>
<comment type="catalytic activity">
    <reaction evidence="10">
        <text>adenosine + phosphate = alpha-D-ribose 1-phosphate + adenine</text>
        <dbReference type="Rhea" id="RHEA:27642"/>
        <dbReference type="ChEBI" id="CHEBI:16335"/>
        <dbReference type="ChEBI" id="CHEBI:16708"/>
        <dbReference type="ChEBI" id="CHEBI:43474"/>
        <dbReference type="ChEBI" id="CHEBI:57720"/>
        <dbReference type="EC" id="2.4.2.1"/>
    </reaction>
    <physiologicalReaction direction="left-to-right" evidence="10">
        <dbReference type="Rhea" id="RHEA:27643"/>
    </physiologicalReaction>
</comment>
<accession>A0A5J6SQL4</accession>
<evidence type="ECO:0000256" key="7">
    <source>
        <dbReference type="ARBA" id="ARBA00022801"/>
    </source>
</evidence>
<sequence length="260" mass="29855">MKTNIYLNNEKFITGITMKDEEEHEDNNMALHVCENPENIIENRKKLATFLDCDLDTFVCANQTHSSNFHQVTLNDIGRGAVRMDNAIADTDALYTYEPNLVLCNFTADCVPVIFYNEVNGLIGVIHSGWQGTVKEISLKLFDHLKQVEHCNPNDLHVQIGAALSQEKFEVDEDVYVKFKHLGYTDEFIYYNDQTHKYHIDNQQTVKKQCELAGIPSDQITIDPTCTYLHPDGYSYRQDKKSGRHLSFIMKKRIEGELNG</sequence>
<evidence type="ECO:0000256" key="6">
    <source>
        <dbReference type="ARBA" id="ARBA00022723"/>
    </source>
</evidence>
<evidence type="ECO:0000313" key="14">
    <source>
        <dbReference type="Proteomes" id="UP000325517"/>
    </source>
</evidence>
<dbReference type="EMBL" id="CP031223">
    <property type="protein sequence ID" value="QFF98447.1"/>
    <property type="molecule type" value="Genomic_DNA"/>
</dbReference>
<organism evidence="13 14">
    <name type="scientific">Psychrobacillus glaciei</name>
    <dbReference type="NCBI Taxonomy" id="2283160"/>
    <lineage>
        <taxon>Bacteria</taxon>
        <taxon>Bacillati</taxon>
        <taxon>Bacillota</taxon>
        <taxon>Bacilli</taxon>
        <taxon>Bacillales</taxon>
        <taxon>Bacillaceae</taxon>
        <taxon>Psychrobacillus</taxon>
    </lineage>
</organism>
<dbReference type="Gene3D" id="3.60.140.10">
    <property type="entry name" value="CNF1/YfiH-like putative cysteine hydrolases"/>
    <property type="match status" value="1"/>
</dbReference>
<keyword evidence="6" id="KW-0479">Metal-binding</keyword>
<dbReference type="InterPro" id="IPR011324">
    <property type="entry name" value="Cytotoxic_necrot_fac-like_cat"/>
</dbReference>
<keyword evidence="8" id="KW-0862">Zinc</keyword>
<keyword evidence="14" id="KW-1185">Reference proteome</keyword>
<keyword evidence="5" id="KW-0808">Transferase</keyword>